<reference evidence="7 8" key="1">
    <citation type="submission" date="2020-05" db="EMBL/GenBank/DDBJ databases">
        <title>Draft genome sequence of Desulfovibrio psychrotolerans JS1T.</title>
        <authorList>
            <person name="Ueno A."/>
            <person name="Tamazawa S."/>
            <person name="Tamamura S."/>
            <person name="Murakami T."/>
            <person name="Kiyama T."/>
            <person name="Inomata H."/>
            <person name="Amano Y."/>
            <person name="Miyakawa K."/>
            <person name="Tamaki H."/>
            <person name="Naganuma T."/>
            <person name="Kaneko K."/>
        </authorList>
    </citation>
    <scope>NUCLEOTIDE SEQUENCE [LARGE SCALE GENOMIC DNA]</scope>
    <source>
        <strain evidence="7 8">JS1</strain>
    </source>
</reference>
<protein>
    <recommendedName>
        <fullName evidence="2">histidine kinase</fullName>
        <ecNumber evidence="2">2.7.13.3</ecNumber>
    </recommendedName>
</protein>
<evidence type="ECO:0000256" key="1">
    <source>
        <dbReference type="ARBA" id="ARBA00000085"/>
    </source>
</evidence>
<dbReference type="AlphaFoldDB" id="A0A7J0BZ81"/>
<dbReference type="Gene3D" id="3.40.50.2300">
    <property type="match status" value="1"/>
</dbReference>
<keyword evidence="3 4" id="KW-0597">Phosphoprotein</keyword>
<evidence type="ECO:0000256" key="4">
    <source>
        <dbReference type="PROSITE-ProRule" id="PRU00169"/>
    </source>
</evidence>
<gene>
    <name evidence="7" type="ORF">DSM19430T_31350</name>
</gene>
<dbReference type="InterPro" id="IPR001789">
    <property type="entry name" value="Sig_transdc_resp-reg_receiver"/>
</dbReference>
<organism evidence="7 8">
    <name type="scientific">Desulfovibrio psychrotolerans</name>
    <dbReference type="NCBI Taxonomy" id="415242"/>
    <lineage>
        <taxon>Bacteria</taxon>
        <taxon>Pseudomonadati</taxon>
        <taxon>Thermodesulfobacteriota</taxon>
        <taxon>Desulfovibrionia</taxon>
        <taxon>Desulfovibrionales</taxon>
        <taxon>Desulfovibrionaceae</taxon>
        <taxon>Desulfovibrio</taxon>
    </lineage>
</organism>
<name>A0A7J0BZ81_9BACT</name>
<dbReference type="SMART" id="SM00387">
    <property type="entry name" value="HATPase_c"/>
    <property type="match status" value="1"/>
</dbReference>
<comment type="caution">
    <text evidence="7">The sequence shown here is derived from an EMBL/GenBank/DDBJ whole genome shotgun (WGS) entry which is preliminary data.</text>
</comment>
<dbReference type="InterPro" id="IPR036890">
    <property type="entry name" value="HATPase_C_sf"/>
</dbReference>
<dbReference type="SUPFAM" id="SSF52172">
    <property type="entry name" value="CheY-like"/>
    <property type="match status" value="1"/>
</dbReference>
<dbReference type="SUPFAM" id="SSF55874">
    <property type="entry name" value="ATPase domain of HSP90 chaperone/DNA topoisomerase II/histidine kinase"/>
    <property type="match status" value="1"/>
</dbReference>
<keyword evidence="8" id="KW-1185">Reference proteome</keyword>
<feature type="modified residue" description="4-aspartylphosphate" evidence="4">
    <location>
        <position position="45"/>
    </location>
</feature>
<dbReference type="InterPro" id="IPR005467">
    <property type="entry name" value="His_kinase_dom"/>
</dbReference>
<dbReference type="InterPro" id="IPR011006">
    <property type="entry name" value="CheY-like_superfamily"/>
</dbReference>
<dbReference type="InterPro" id="IPR003594">
    <property type="entry name" value="HATPase_dom"/>
</dbReference>
<dbReference type="Pfam" id="PF00072">
    <property type="entry name" value="Response_reg"/>
    <property type="match status" value="1"/>
</dbReference>
<dbReference type="SMART" id="SM00448">
    <property type="entry name" value="REC"/>
    <property type="match status" value="1"/>
</dbReference>
<dbReference type="PANTHER" id="PTHR43547">
    <property type="entry name" value="TWO-COMPONENT HISTIDINE KINASE"/>
    <property type="match status" value="1"/>
</dbReference>
<evidence type="ECO:0000259" key="6">
    <source>
        <dbReference type="PROSITE" id="PS50110"/>
    </source>
</evidence>
<sequence length="358" mass="39460">MDDDPAHLDILEAILGSDHDVSAVTGGEEALLFVQTERPHIILLDILMPGLNGYEVCRRLKALPETADIPVIFVTSRDADEDEARGLEYGAQDYITKPFCPAVVRARVRNHLLLAEQRERLEKSISLLEHEKELLQQKAELGIQAGGLAHDMANILTVLEVLRYIPRERPGTDEEWADVLAAVDMSVESMDVGAGICKGFTSYLRNVGEPAEDCSLSDLLQVLGMYRKRYKGALTQHVQPAMPPVRCKAWQVRRVFVNLFTNAMQAVEQAASPEIALRLWHDAQGAHFSITDNGAGILPEHLPRIFEESFTTKPAGTGLGLYMARQIMDSHGGTITVDSQPGKGTTFTLTFPVHGNTV</sequence>
<feature type="domain" description="Histidine kinase" evidence="5">
    <location>
        <begin position="251"/>
        <end position="355"/>
    </location>
</feature>
<dbReference type="InterPro" id="IPR004358">
    <property type="entry name" value="Sig_transdc_His_kin-like_C"/>
</dbReference>
<dbReference type="EC" id="2.7.13.3" evidence="2"/>
<dbReference type="GO" id="GO:0000155">
    <property type="term" value="F:phosphorelay sensor kinase activity"/>
    <property type="evidence" value="ECO:0007669"/>
    <property type="project" value="TreeGrafter"/>
</dbReference>
<evidence type="ECO:0000256" key="3">
    <source>
        <dbReference type="ARBA" id="ARBA00022553"/>
    </source>
</evidence>
<comment type="catalytic activity">
    <reaction evidence="1">
        <text>ATP + protein L-histidine = ADP + protein N-phospho-L-histidine.</text>
        <dbReference type="EC" id="2.7.13.3"/>
    </reaction>
</comment>
<evidence type="ECO:0000259" key="5">
    <source>
        <dbReference type="PROSITE" id="PS50109"/>
    </source>
</evidence>
<evidence type="ECO:0000313" key="7">
    <source>
        <dbReference type="EMBL" id="GFM38451.1"/>
    </source>
</evidence>
<proteinExistence type="predicted"/>
<dbReference type="EMBL" id="BLVP01000036">
    <property type="protein sequence ID" value="GFM38451.1"/>
    <property type="molecule type" value="Genomic_DNA"/>
</dbReference>
<dbReference type="Proteomes" id="UP000503820">
    <property type="component" value="Unassembled WGS sequence"/>
</dbReference>
<dbReference type="PROSITE" id="PS50109">
    <property type="entry name" value="HIS_KIN"/>
    <property type="match status" value="1"/>
</dbReference>
<evidence type="ECO:0000313" key="8">
    <source>
        <dbReference type="Proteomes" id="UP000503820"/>
    </source>
</evidence>
<feature type="domain" description="Response regulatory" evidence="6">
    <location>
        <begin position="1"/>
        <end position="112"/>
    </location>
</feature>
<dbReference type="PRINTS" id="PR00344">
    <property type="entry name" value="BCTRLSENSOR"/>
</dbReference>
<dbReference type="Gene3D" id="3.30.565.10">
    <property type="entry name" value="Histidine kinase-like ATPase, C-terminal domain"/>
    <property type="match status" value="1"/>
</dbReference>
<accession>A0A7J0BZ81</accession>
<dbReference type="PANTHER" id="PTHR43547:SF2">
    <property type="entry name" value="HYBRID SIGNAL TRANSDUCTION HISTIDINE KINASE C"/>
    <property type="match status" value="1"/>
</dbReference>
<dbReference type="PROSITE" id="PS50110">
    <property type="entry name" value="RESPONSE_REGULATORY"/>
    <property type="match status" value="1"/>
</dbReference>
<evidence type="ECO:0000256" key="2">
    <source>
        <dbReference type="ARBA" id="ARBA00012438"/>
    </source>
</evidence>
<dbReference type="Pfam" id="PF02518">
    <property type="entry name" value="HATPase_c"/>
    <property type="match status" value="1"/>
</dbReference>